<organism evidence="1 2">
    <name type="scientific">Trinickia violacea</name>
    <dbReference type="NCBI Taxonomy" id="2571746"/>
    <lineage>
        <taxon>Bacteria</taxon>
        <taxon>Pseudomonadati</taxon>
        <taxon>Pseudomonadota</taxon>
        <taxon>Betaproteobacteria</taxon>
        <taxon>Burkholderiales</taxon>
        <taxon>Burkholderiaceae</taxon>
        <taxon>Trinickia</taxon>
    </lineage>
</organism>
<keyword evidence="2" id="KW-1185">Reference proteome</keyword>
<reference evidence="1 2" key="1">
    <citation type="submission" date="2019-05" db="EMBL/GenBank/DDBJ databases">
        <title>Burkholderia sp. DHOD12, isolated from subtropical forest soil.</title>
        <authorList>
            <person name="Gao Z.-H."/>
            <person name="Qiu L.-H."/>
        </authorList>
    </citation>
    <scope>NUCLEOTIDE SEQUENCE [LARGE SCALE GENOMIC DNA]</scope>
    <source>
        <strain evidence="1 2">DHOD12</strain>
    </source>
</reference>
<gene>
    <name evidence="1" type="ORF">FAZ95_20450</name>
</gene>
<dbReference type="InterPro" id="IPR021267">
    <property type="entry name" value="DUF2844"/>
</dbReference>
<dbReference type="Pfam" id="PF11005">
    <property type="entry name" value="DUF2844"/>
    <property type="match status" value="1"/>
</dbReference>
<protein>
    <submittedName>
        <fullName evidence="1">DUF2844 domain-containing protein</fullName>
    </submittedName>
</protein>
<dbReference type="Proteomes" id="UP000298656">
    <property type="component" value="Chromosome 1"/>
</dbReference>
<sequence>MKPIFDTSVARAMLGAALVYAPLAYGSLGQSASSIANDEASMQAVSHASVAQAAYSVHTITLPSGTVVREYVAPNGIVFGVAWDGPTLPDLKTTLGAAFDRYVAASSTGRGNPLAVSADDLVVYSGGHLRAFAGHAYLPAALPAGVNASVVQ</sequence>
<proteinExistence type="predicted"/>
<evidence type="ECO:0000313" key="1">
    <source>
        <dbReference type="EMBL" id="QCP51313.1"/>
    </source>
</evidence>
<accession>A0A4P8IV72</accession>
<name>A0A4P8IV72_9BURK</name>
<dbReference type="OrthoDB" id="7561239at2"/>
<dbReference type="KEGG" id="tvl:FAZ95_20450"/>
<evidence type="ECO:0000313" key="2">
    <source>
        <dbReference type="Proteomes" id="UP000298656"/>
    </source>
</evidence>
<dbReference type="AlphaFoldDB" id="A0A4P8IV72"/>
<dbReference type="EMBL" id="CP040077">
    <property type="protein sequence ID" value="QCP51313.1"/>
    <property type="molecule type" value="Genomic_DNA"/>
</dbReference>